<dbReference type="RefSeq" id="WP_245565817.1">
    <property type="nucleotide sequence ID" value="NZ_CP007028.1"/>
</dbReference>
<evidence type="ECO:0000256" key="21">
    <source>
        <dbReference type="ARBA" id="ARBA00049161"/>
    </source>
</evidence>
<keyword evidence="12 22" id="KW-0067">ATP-binding</keyword>
<keyword evidence="26" id="KW-1185">Reference proteome</keyword>
<evidence type="ECO:0000256" key="18">
    <source>
        <dbReference type="ARBA" id="ARBA00047493"/>
    </source>
</evidence>
<evidence type="ECO:0000256" key="7">
    <source>
        <dbReference type="ARBA" id="ARBA00013025"/>
    </source>
</evidence>
<evidence type="ECO:0000256" key="13">
    <source>
        <dbReference type="ARBA" id="ARBA00022842"/>
    </source>
</evidence>
<evidence type="ECO:0000256" key="8">
    <source>
        <dbReference type="ARBA" id="ARBA00019357"/>
    </source>
</evidence>
<dbReference type="Pfam" id="PF08245">
    <property type="entry name" value="Mur_ligase_M"/>
    <property type="match status" value="1"/>
</dbReference>
<comment type="catalytic activity">
    <reaction evidence="19">
        <text>10-formyltetrahydrofolyl-(gamma-L-Glu)(n) + L-glutamate + ATP = 10-formyltetrahydrofolyl-(gamma-L-Glu)(n+1) + ADP + phosphate + H(+)</text>
        <dbReference type="Rhea" id="RHEA:51904"/>
        <dbReference type="Rhea" id="RHEA-COMP:13088"/>
        <dbReference type="Rhea" id="RHEA-COMP:14300"/>
        <dbReference type="ChEBI" id="CHEBI:15378"/>
        <dbReference type="ChEBI" id="CHEBI:29985"/>
        <dbReference type="ChEBI" id="CHEBI:30616"/>
        <dbReference type="ChEBI" id="CHEBI:43474"/>
        <dbReference type="ChEBI" id="CHEBI:134413"/>
        <dbReference type="ChEBI" id="CHEBI:456216"/>
        <dbReference type="EC" id="6.3.2.17"/>
    </reaction>
</comment>
<dbReference type="EC" id="6.3.2.17" evidence="7"/>
<keyword evidence="9 22" id="KW-0436">Ligase</keyword>
<comment type="catalytic activity">
    <reaction evidence="20">
        <text>(6R)-5,10-methylenetetrahydrofolyl-(gamma-L-Glu)(n) + L-glutamate + ATP = (6R)-5,10-methylenetetrahydrofolyl-(gamma-L-Glu)(n+1) + ADP + phosphate + H(+)</text>
        <dbReference type="Rhea" id="RHEA:51912"/>
        <dbReference type="Rhea" id="RHEA-COMP:13257"/>
        <dbReference type="Rhea" id="RHEA-COMP:13258"/>
        <dbReference type="ChEBI" id="CHEBI:15378"/>
        <dbReference type="ChEBI" id="CHEBI:29985"/>
        <dbReference type="ChEBI" id="CHEBI:30616"/>
        <dbReference type="ChEBI" id="CHEBI:43474"/>
        <dbReference type="ChEBI" id="CHEBI:136572"/>
        <dbReference type="ChEBI" id="CHEBI:456216"/>
        <dbReference type="EC" id="6.3.2.17"/>
    </reaction>
</comment>
<dbReference type="InterPro" id="IPR004101">
    <property type="entry name" value="Mur_ligase_C"/>
</dbReference>
<evidence type="ECO:0000313" key="26">
    <source>
        <dbReference type="Proteomes" id="UP000018914"/>
    </source>
</evidence>
<evidence type="ECO:0000256" key="15">
    <source>
        <dbReference type="ARBA" id="ARBA00030048"/>
    </source>
</evidence>
<keyword evidence="11 22" id="KW-0547">Nucleotide-binding</keyword>
<dbReference type="NCBIfam" id="TIGR01499">
    <property type="entry name" value="folC"/>
    <property type="match status" value="1"/>
</dbReference>
<keyword evidence="13" id="KW-0460">Magnesium</keyword>
<dbReference type="HOGENOM" id="CLU_015869_1_1_0"/>
<comment type="function">
    <text evidence="2">Functions in two distinct reactions of the de novo folate biosynthetic pathway. Catalyzes the addition of a glutamate residue to dihydropteroate (7,8-dihydropteroate or H2Pte) to form dihydrofolate (7,8-dihydrofolate monoglutamate or H2Pte-Glu). Also catalyzes successive additions of L-glutamate to tetrahydrofolate or 10-formyltetrahydrofolate or 5,10-methylenetetrahydrofolate, leading to folylpolyglutamate derivatives.</text>
</comment>
<dbReference type="GO" id="GO:0005524">
    <property type="term" value="F:ATP binding"/>
    <property type="evidence" value="ECO:0007669"/>
    <property type="project" value="UniProtKB-KW"/>
</dbReference>
<dbReference type="EMBL" id="CP007028">
    <property type="protein sequence ID" value="AHE96558.1"/>
    <property type="molecule type" value="Genomic_DNA"/>
</dbReference>
<evidence type="ECO:0000256" key="22">
    <source>
        <dbReference type="PIRNR" id="PIRNR001563"/>
    </source>
</evidence>
<dbReference type="Gene3D" id="3.90.190.20">
    <property type="entry name" value="Mur ligase, C-terminal domain"/>
    <property type="match status" value="1"/>
</dbReference>
<dbReference type="eggNOG" id="COG0285">
    <property type="taxonomic scope" value="Bacteria"/>
</dbReference>
<dbReference type="SUPFAM" id="SSF53623">
    <property type="entry name" value="MurD-like peptide ligases, catalytic domain"/>
    <property type="match status" value="1"/>
</dbReference>
<dbReference type="GO" id="GO:0005737">
    <property type="term" value="C:cytoplasm"/>
    <property type="evidence" value="ECO:0007669"/>
    <property type="project" value="TreeGrafter"/>
</dbReference>
<dbReference type="EC" id="6.3.2.12" evidence="6"/>
<evidence type="ECO:0000256" key="11">
    <source>
        <dbReference type="ARBA" id="ARBA00022741"/>
    </source>
</evidence>
<evidence type="ECO:0000256" key="16">
    <source>
        <dbReference type="ARBA" id="ARBA00030592"/>
    </source>
</evidence>
<dbReference type="InterPro" id="IPR001645">
    <property type="entry name" value="Folylpolyglutamate_synth"/>
</dbReference>
<protein>
    <recommendedName>
        <fullName evidence="8">Dihydrofolate synthase/folylpolyglutamate synthase</fullName>
        <ecNumber evidence="6">6.3.2.12</ecNumber>
        <ecNumber evidence="7">6.3.2.17</ecNumber>
    </recommendedName>
    <alternativeName>
        <fullName evidence="17">Folylpoly-gamma-glutamate synthetase-dihydrofolate synthetase</fullName>
    </alternativeName>
    <alternativeName>
        <fullName evidence="15">Folylpolyglutamate synthetase</fullName>
    </alternativeName>
    <alternativeName>
        <fullName evidence="16">Tetrahydrofolylpolyglutamate synthase</fullName>
    </alternativeName>
</protein>
<evidence type="ECO:0000256" key="6">
    <source>
        <dbReference type="ARBA" id="ARBA00013023"/>
    </source>
</evidence>
<comment type="catalytic activity">
    <reaction evidence="21">
        <text>7,8-dihydropteroate + L-glutamate + ATP = 7,8-dihydrofolate + ADP + phosphate + H(+)</text>
        <dbReference type="Rhea" id="RHEA:23584"/>
        <dbReference type="ChEBI" id="CHEBI:15378"/>
        <dbReference type="ChEBI" id="CHEBI:17839"/>
        <dbReference type="ChEBI" id="CHEBI:29985"/>
        <dbReference type="ChEBI" id="CHEBI:30616"/>
        <dbReference type="ChEBI" id="CHEBI:43474"/>
        <dbReference type="ChEBI" id="CHEBI:57451"/>
        <dbReference type="ChEBI" id="CHEBI:456216"/>
        <dbReference type="EC" id="6.3.2.12"/>
    </reaction>
</comment>
<sequence>MMVEDQILYELYKGKDYHIEPTLERIEKAVEYVGLKKPSYVSLLVGGTNGKGSTCAFAERILREHGYKTGWFVSPHLYDEKERWRLNRQKIEKERLKEYVKELKDVFERFNLTYFEACTLIALKFFEDEKVDFAVFEVGMGGRWDATRTCRPSACAVTNVQRDHVKWLGKSPEERAYEKLGIYVPGRPIVIGSPKEPLYPKALELCDLKDLIVAGMDFFAYGKVEGMQTYLENFSSDFFSISSAKLGLWGKWQIDNASVAIALVSQVIKLNEDKTRKALEETRWEGRMEILRKNPLLVIDGAHNPDGVKKVVHQLIKHGIKLTPVFTGLKDKEWRESMTFLRKLSEKIYLVPINHHRGEELSELVQHAQRLDFREIVPLSSARDVFGLKEDVLVLGSLYLLGEVKKCLEEKRE</sequence>
<name>W0DHQ6_9AQUI</name>
<dbReference type="PATRIC" id="fig|75906.3.peg.1460"/>
<evidence type="ECO:0000259" key="23">
    <source>
        <dbReference type="Pfam" id="PF02875"/>
    </source>
</evidence>
<reference evidence="25 26" key="1">
    <citation type="submission" date="2013-12" db="EMBL/GenBank/DDBJ databases">
        <authorList>
            <consortium name="DOE Joint Genome Institute"/>
            <person name="Eisen J."/>
            <person name="Huntemann M."/>
            <person name="Han J."/>
            <person name="Chen A."/>
            <person name="Kyrpides N."/>
            <person name="Mavromatis K."/>
            <person name="Markowitz V."/>
            <person name="Palaniappan K."/>
            <person name="Ivanova N."/>
            <person name="Schaumberg A."/>
            <person name="Pati A."/>
            <person name="Liolios K."/>
            <person name="Nordberg H.P."/>
            <person name="Cantor M.N."/>
            <person name="Hua S.X."/>
            <person name="Woyke T."/>
        </authorList>
    </citation>
    <scope>NUCLEOTIDE SEQUENCE [LARGE SCALE GENOMIC DNA]</scope>
    <source>
        <strain evidence="25 26">DSM 23557</strain>
    </source>
</reference>
<feature type="domain" description="Mur ligase C-terminal" evidence="23">
    <location>
        <begin position="286"/>
        <end position="371"/>
    </location>
</feature>
<evidence type="ECO:0000256" key="4">
    <source>
        <dbReference type="ARBA" id="ARBA00005150"/>
    </source>
</evidence>
<dbReference type="SUPFAM" id="SSF53244">
    <property type="entry name" value="MurD-like peptide ligases, peptide-binding domain"/>
    <property type="match status" value="1"/>
</dbReference>
<dbReference type="InterPro" id="IPR013221">
    <property type="entry name" value="Mur_ligase_cen"/>
</dbReference>
<evidence type="ECO:0000256" key="19">
    <source>
        <dbReference type="ARBA" id="ARBA00047808"/>
    </source>
</evidence>
<comment type="catalytic activity">
    <reaction evidence="18">
        <text>(6S)-5,6,7,8-tetrahydrofolyl-(gamma-L-Glu)(n) + L-glutamate + ATP = (6S)-5,6,7,8-tetrahydrofolyl-(gamma-L-Glu)(n+1) + ADP + phosphate + H(+)</text>
        <dbReference type="Rhea" id="RHEA:10580"/>
        <dbReference type="Rhea" id="RHEA-COMP:14738"/>
        <dbReference type="Rhea" id="RHEA-COMP:14740"/>
        <dbReference type="ChEBI" id="CHEBI:15378"/>
        <dbReference type="ChEBI" id="CHEBI:29985"/>
        <dbReference type="ChEBI" id="CHEBI:30616"/>
        <dbReference type="ChEBI" id="CHEBI:43474"/>
        <dbReference type="ChEBI" id="CHEBI:141005"/>
        <dbReference type="ChEBI" id="CHEBI:456216"/>
        <dbReference type="EC" id="6.3.2.17"/>
    </reaction>
</comment>
<dbReference type="InterPro" id="IPR036615">
    <property type="entry name" value="Mur_ligase_C_dom_sf"/>
</dbReference>
<dbReference type="FunFam" id="3.40.1190.10:FF:000011">
    <property type="entry name" value="Folylpolyglutamate synthase/dihydrofolate synthase"/>
    <property type="match status" value="1"/>
</dbReference>
<dbReference type="GO" id="GO:0004326">
    <property type="term" value="F:tetrahydrofolylpolyglutamate synthase activity"/>
    <property type="evidence" value="ECO:0007669"/>
    <property type="project" value="UniProtKB-EC"/>
</dbReference>
<evidence type="ECO:0000256" key="3">
    <source>
        <dbReference type="ARBA" id="ARBA00004799"/>
    </source>
</evidence>
<keyword evidence="14" id="KW-0289">Folate biosynthesis</keyword>
<gene>
    <name evidence="25" type="ORF">THERU_07580</name>
</gene>
<evidence type="ECO:0000256" key="5">
    <source>
        <dbReference type="ARBA" id="ARBA00008276"/>
    </source>
</evidence>
<dbReference type="KEGG" id="trd:THERU_07580"/>
<dbReference type="PANTHER" id="PTHR11136">
    <property type="entry name" value="FOLYLPOLYGLUTAMATE SYNTHASE-RELATED"/>
    <property type="match status" value="1"/>
</dbReference>
<evidence type="ECO:0000256" key="20">
    <source>
        <dbReference type="ARBA" id="ARBA00049035"/>
    </source>
</evidence>
<evidence type="ECO:0000256" key="10">
    <source>
        <dbReference type="ARBA" id="ARBA00022723"/>
    </source>
</evidence>
<dbReference type="STRING" id="75906.THERU_07580"/>
<dbReference type="PIRSF" id="PIRSF001563">
    <property type="entry name" value="Folylpolyglu_synth"/>
    <property type="match status" value="1"/>
</dbReference>
<comment type="pathway">
    <text evidence="4">Cofactor biosynthesis; tetrahydrofolylpolyglutamate biosynthesis.</text>
</comment>
<dbReference type="GO" id="GO:0008841">
    <property type="term" value="F:dihydrofolate synthase activity"/>
    <property type="evidence" value="ECO:0007669"/>
    <property type="project" value="UniProtKB-EC"/>
</dbReference>
<evidence type="ECO:0000256" key="12">
    <source>
        <dbReference type="ARBA" id="ARBA00022840"/>
    </source>
</evidence>
<comment type="similarity">
    <text evidence="5 22">Belongs to the folylpolyglutamate synthase family.</text>
</comment>
<dbReference type="Proteomes" id="UP000018914">
    <property type="component" value="Chromosome"/>
</dbReference>
<comment type="cofactor">
    <cofactor evidence="1">
        <name>Mg(2+)</name>
        <dbReference type="ChEBI" id="CHEBI:18420"/>
    </cofactor>
</comment>
<organism evidence="26">
    <name type="scientific">Thermocrinis ruber</name>
    <dbReference type="NCBI Taxonomy" id="75906"/>
    <lineage>
        <taxon>Bacteria</taxon>
        <taxon>Pseudomonadati</taxon>
        <taxon>Aquificota</taxon>
        <taxon>Aquificia</taxon>
        <taxon>Aquificales</taxon>
        <taxon>Aquificaceae</taxon>
        <taxon>Thermocrinis</taxon>
    </lineage>
</organism>
<comment type="pathway">
    <text evidence="3">Cofactor biosynthesis; tetrahydrofolate biosynthesis; 7,8-dihydrofolate from 2-amino-4-hydroxy-6-hydroxymethyl-7,8-dihydropteridine diphosphate and 4-aminobenzoate: step 2/2.</text>
</comment>
<keyword evidence="10" id="KW-0479">Metal-binding</keyword>
<feature type="domain" description="Mur ligase central" evidence="24">
    <location>
        <begin position="45"/>
        <end position="263"/>
    </location>
</feature>
<evidence type="ECO:0000256" key="1">
    <source>
        <dbReference type="ARBA" id="ARBA00001946"/>
    </source>
</evidence>
<dbReference type="Pfam" id="PF02875">
    <property type="entry name" value="Mur_ligase_C"/>
    <property type="match status" value="1"/>
</dbReference>
<evidence type="ECO:0000259" key="24">
    <source>
        <dbReference type="Pfam" id="PF08245"/>
    </source>
</evidence>
<dbReference type="Gene3D" id="3.40.1190.10">
    <property type="entry name" value="Mur-like, catalytic domain"/>
    <property type="match status" value="1"/>
</dbReference>
<evidence type="ECO:0000256" key="9">
    <source>
        <dbReference type="ARBA" id="ARBA00022598"/>
    </source>
</evidence>
<dbReference type="InterPro" id="IPR036565">
    <property type="entry name" value="Mur-like_cat_sf"/>
</dbReference>
<dbReference type="GO" id="GO:0046656">
    <property type="term" value="P:folic acid biosynthetic process"/>
    <property type="evidence" value="ECO:0007669"/>
    <property type="project" value="UniProtKB-KW"/>
</dbReference>
<evidence type="ECO:0000256" key="2">
    <source>
        <dbReference type="ARBA" id="ARBA00002714"/>
    </source>
</evidence>
<dbReference type="PANTHER" id="PTHR11136:SF0">
    <property type="entry name" value="DIHYDROFOLATE SYNTHETASE-RELATED"/>
    <property type="match status" value="1"/>
</dbReference>
<evidence type="ECO:0000256" key="17">
    <source>
        <dbReference type="ARBA" id="ARBA00032510"/>
    </source>
</evidence>
<dbReference type="AlphaFoldDB" id="W0DHQ6"/>
<dbReference type="GO" id="GO:0046872">
    <property type="term" value="F:metal ion binding"/>
    <property type="evidence" value="ECO:0007669"/>
    <property type="project" value="UniProtKB-KW"/>
</dbReference>
<proteinExistence type="inferred from homology"/>
<accession>W0DHQ6</accession>
<evidence type="ECO:0000256" key="14">
    <source>
        <dbReference type="ARBA" id="ARBA00022909"/>
    </source>
</evidence>
<evidence type="ECO:0000313" key="25">
    <source>
        <dbReference type="EMBL" id="AHE96558.1"/>
    </source>
</evidence>